<dbReference type="PANTHER" id="PTHR48125">
    <property type="entry name" value="LP07818P1"/>
    <property type="match status" value="1"/>
</dbReference>
<feature type="region of interest" description="Disordered" evidence="1">
    <location>
        <begin position="934"/>
        <end position="997"/>
    </location>
</feature>
<feature type="compositionally biased region" description="Low complexity" evidence="1">
    <location>
        <begin position="41"/>
        <end position="56"/>
    </location>
</feature>
<feature type="compositionally biased region" description="Pro residues" evidence="1">
    <location>
        <begin position="554"/>
        <end position="567"/>
    </location>
</feature>
<keyword evidence="3" id="KW-1185">Reference proteome</keyword>
<feature type="compositionally biased region" description="Low complexity" evidence="1">
    <location>
        <begin position="534"/>
        <end position="553"/>
    </location>
</feature>
<gene>
    <name evidence="2" type="ORF">QBC41DRAFT_313345</name>
</gene>
<feature type="compositionally biased region" description="Pro residues" evidence="1">
    <location>
        <begin position="215"/>
        <end position="248"/>
    </location>
</feature>
<feature type="compositionally biased region" description="Polar residues" evidence="1">
    <location>
        <begin position="25"/>
        <end position="34"/>
    </location>
</feature>
<dbReference type="Proteomes" id="UP001174997">
    <property type="component" value="Unassembled WGS sequence"/>
</dbReference>
<feature type="compositionally biased region" description="Pro residues" evidence="1">
    <location>
        <begin position="289"/>
        <end position="304"/>
    </location>
</feature>
<feature type="compositionally biased region" description="Acidic residues" evidence="1">
    <location>
        <begin position="940"/>
        <end position="961"/>
    </location>
</feature>
<feature type="region of interest" description="Disordered" evidence="1">
    <location>
        <begin position="841"/>
        <end position="905"/>
    </location>
</feature>
<dbReference type="EMBL" id="JAULSY010000011">
    <property type="protein sequence ID" value="KAK0672766.1"/>
    <property type="molecule type" value="Genomic_DNA"/>
</dbReference>
<protein>
    <submittedName>
        <fullName evidence="2">Uncharacterized protein</fullName>
    </submittedName>
</protein>
<dbReference type="AlphaFoldDB" id="A0AA40DFW2"/>
<proteinExistence type="predicted"/>
<evidence type="ECO:0000256" key="1">
    <source>
        <dbReference type="SAM" id="MobiDB-lite"/>
    </source>
</evidence>
<sequence length="997" mass="105698">MKQHFGCFQLATRIYESHLKPGRNQEATAKQTVGSMEFQEPSSTAAAAVTSSPSTAQHQNPPAESSPVVPDIQQQTPSRTSENAVPVVGAQPASSEARSENPFSHPRTLGTVNGLVASFPEALGRPESSTNEPVVVKADGGEVQHSTTAPTPAPAPAPAPPAPVLSAPPPAAPAPAPAPVPAPVSVPAQAPAPTAPAGPAPQLPPQQPSQQQHSQPPPTQQQPLPPPRPTPAAPYHHPAPPPPAPLQPPHSVAHPGQAQPPSHQAHPVHPPQYHPSVRVVSPQTREQIPPTPPPLPPPPPPPQSQPQHWHRWSALSHPTAHHPPTIHHAQQQPQQHHQPQPHHYPQHTLPSQPPLSRRSMSDRPVIMDPPARKTSHVPAQNSGGFPSPMLDHASVNPKFVDDCTRMTYAIQQSLPEAVRRIVRDHWEKCLLGTEFHQAFILNASIHHAVPSITQRAVRDFGAKMVSDSVVDIINHFTTADIDKVSDIILEKASDNFLDKCLEKRLLTIEAAPLTNALAKAERLGYELGDVIPEQQQGQAHPAAAAPNGHQAHPTQPPAGYPPAPAAPTPSQHPMLQCARCFRTFAQTSAFEYHTAYSICSIIPPTSAGFKHSCPYCGQGFTELADLNGHLNGRVCGHFDTPKLARGPGRPPRAAPVQHASPVPIASSGPNGTPGDHLSTPARSQLVNRTMVATPTASPIPGDPYAHLTPEQLQAMNEELHEAEIKYRPRFAEAEALPDENERRQRVEGLRNSFGTKQSMIRKKYGVRLRERRTKAEIQAERERLGIKRAEREQARASMGPAGKTEDRPVVISDVPVPVVPPMPVGPTTTTTTTAAAAAAAAGWVAANTPRQSSGGGEEHDAKRRRTDTNGGYETPYKTGVEDTPTRKVSSGGGLDSQITQLPKPPNHVDLAAQAAAATAVAAAAAAATALNGNNSKEPIAIDDDDDDNDSDSDSSDDDEDIPSTLPAHVRNSLGASGGGGSGSKAGSRPGSASMTPG</sequence>
<feature type="compositionally biased region" description="Pro residues" evidence="1">
    <location>
        <begin position="151"/>
        <end position="184"/>
    </location>
</feature>
<feature type="region of interest" description="Disordered" evidence="1">
    <location>
        <begin position="642"/>
        <end position="680"/>
    </location>
</feature>
<feature type="region of interest" description="Disordered" evidence="1">
    <location>
        <begin position="21"/>
        <end position="390"/>
    </location>
</feature>
<name>A0AA40DFW2_9PEZI</name>
<accession>A0AA40DFW2</accession>
<feature type="compositionally biased region" description="Pro residues" evidence="1">
    <location>
        <begin position="193"/>
        <end position="207"/>
    </location>
</feature>
<comment type="caution">
    <text evidence="2">The sequence shown here is derived from an EMBL/GenBank/DDBJ whole genome shotgun (WGS) entry which is preliminary data.</text>
</comment>
<evidence type="ECO:0000313" key="3">
    <source>
        <dbReference type="Proteomes" id="UP001174997"/>
    </source>
</evidence>
<organism evidence="2 3">
    <name type="scientific">Cercophora samala</name>
    <dbReference type="NCBI Taxonomy" id="330535"/>
    <lineage>
        <taxon>Eukaryota</taxon>
        <taxon>Fungi</taxon>
        <taxon>Dikarya</taxon>
        <taxon>Ascomycota</taxon>
        <taxon>Pezizomycotina</taxon>
        <taxon>Sordariomycetes</taxon>
        <taxon>Sordariomycetidae</taxon>
        <taxon>Sordariales</taxon>
        <taxon>Lasiosphaeriaceae</taxon>
        <taxon>Cercophora</taxon>
    </lineage>
</organism>
<dbReference type="PANTHER" id="PTHR48125:SF12">
    <property type="entry name" value="AT HOOK TRANSCRIPTION FACTOR FAMILY-RELATED"/>
    <property type="match status" value="1"/>
</dbReference>
<evidence type="ECO:0000313" key="2">
    <source>
        <dbReference type="EMBL" id="KAK0672766.1"/>
    </source>
</evidence>
<feature type="compositionally biased region" description="Low complexity" evidence="1">
    <location>
        <begin position="322"/>
        <end position="350"/>
    </location>
</feature>
<feature type="compositionally biased region" description="Polar residues" evidence="1">
    <location>
        <begin position="72"/>
        <end position="83"/>
    </location>
</feature>
<feature type="compositionally biased region" description="Low complexity" evidence="1">
    <location>
        <begin position="984"/>
        <end position="997"/>
    </location>
</feature>
<reference evidence="2" key="1">
    <citation type="submission" date="2023-06" db="EMBL/GenBank/DDBJ databases">
        <title>Genome-scale phylogeny and comparative genomics of the fungal order Sordariales.</title>
        <authorList>
            <consortium name="Lawrence Berkeley National Laboratory"/>
            <person name="Hensen N."/>
            <person name="Bonometti L."/>
            <person name="Westerberg I."/>
            <person name="Brannstrom I.O."/>
            <person name="Guillou S."/>
            <person name="Cros-Aarteil S."/>
            <person name="Calhoun S."/>
            <person name="Haridas S."/>
            <person name="Kuo A."/>
            <person name="Mondo S."/>
            <person name="Pangilinan J."/>
            <person name="Riley R."/>
            <person name="Labutti K."/>
            <person name="Andreopoulos B."/>
            <person name="Lipzen A."/>
            <person name="Chen C."/>
            <person name="Yanf M."/>
            <person name="Daum C."/>
            <person name="Ng V."/>
            <person name="Clum A."/>
            <person name="Steindorff A."/>
            <person name="Ohm R."/>
            <person name="Martin F."/>
            <person name="Silar P."/>
            <person name="Natvig D."/>
            <person name="Lalanne C."/>
            <person name="Gautier V."/>
            <person name="Ament-Velasquez S.L."/>
            <person name="Kruys A."/>
            <person name="Hutchinson M.I."/>
            <person name="Powell A.J."/>
            <person name="Barry K."/>
            <person name="Miller A.N."/>
            <person name="Grigoriev I.V."/>
            <person name="Debuchy R."/>
            <person name="Gladieux P."/>
            <person name="Thoren M.H."/>
            <person name="Johannesson H."/>
        </authorList>
    </citation>
    <scope>NUCLEOTIDE SEQUENCE</scope>
    <source>
        <strain evidence="2">CBS 307.81</strain>
    </source>
</reference>
<feature type="region of interest" description="Disordered" evidence="1">
    <location>
        <begin position="534"/>
        <end position="568"/>
    </location>
</feature>